<dbReference type="RefSeq" id="WP_323258774.1">
    <property type="nucleotide sequence ID" value="NZ_JAYGIM010000009.1"/>
</dbReference>
<keyword evidence="3" id="KW-0408">Iron</keyword>
<dbReference type="InterPro" id="IPR017941">
    <property type="entry name" value="Rieske_2Fe-2S"/>
</dbReference>
<proteinExistence type="predicted"/>
<evidence type="ECO:0000256" key="1">
    <source>
        <dbReference type="ARBA" id="ARBA00022714"/>
    </source>
</evidence>
<dbReference type="Proteomes" id="UP001302222">
    <property type="component" value="Unassembled WGS sequence"/>
</dbReference>
<evidence type="ECO:0000256" key="2">
    <source>
        <dbReference type="ARBA" id="ARBA00022723"/>
    </source>
</evidence>
<reference evidence="7 8" key="1">
    <citation type="submission" date="2023-12" db="EMBL/GenBank/DDBJ databases">
        <title>Novel species of the genus Arcicella isolated from rivers.</title>
        <authorList>
            <person name="Lu H."/>
        </authorList>
    </citation>
    <scope>NUCLEOTIDE SEQUENCE [LARGE SCALE GENOMIC DNA]</scope>
    <source>
        <strain evidence="7 8">DC25W</strain>
    </source>
</reference>
<gene>
    <name evidence="7" type="ORF">VB798_12325</name>
</gene>
<organism evidence="7 8">
    <name type="scientific">Arcicella lustrica</name>
    <dbReference type="NCBI Taxonomy" id="2984196"/>
    <lineage>
        <taxon>Bacteria</taxon>
        <taxon>Pseudomonadati</taxon>
        <taxon>Bacteroidota</taxon>
        <taxon>Cytophagia</taxon>
        <taxon>Cytophagales</taxon>
        <taxon>Flectobacillaceae</taxon>
        <taxon>Arcicella</taxon>
    </lineage>
</organism>
<keyword evidence="8" id="KW-1185">Reference proteome</keyword>
<evidence type="ECO:0000256" key="5">
    <source>
        <dbReference type="SAM" id="MobiDB-lite"/>
    </source>
</evidence>
<dbReference type="PROSITE" id="PS51257">
    <property type="entry name" value="PROKAR_LIPOPROTEIN"/>
    <property type="match status" value="1"/>
</dbReference>
<evidence type="ECO:0000256" key="4">
    <source>
        <dbReference type="ARBA" id="ARBA00023014"/>
    </source>
</evidence>
<feature type="region of interest" description="Disordered" evidence="5">
    <location>
        <begin position="41"/>
        <end position="61"/>
    </location>
</feature>
<name>A0ABU5SJB5_9BACT</name>
<evidence type="ECO:0000313" key="8">
    <source>
        <dbReference type="Proteomes" id="UP001302222"/>
    </source>
</evidence>
<evidence type="ECO:0000313" key="7">
    <source>
        <dbReference type="EMBL" id="MEA5427369.1"/>
    </source>
</evidence>
<dbReference type="EMBL" id="JAYGIM010000009">
    <property type="protein sequence ID" value="MEA5427369.1"/>
    <property type="molecule type" value="Genomic_DNA"/>
</dbReference>
<protein>
    <recommendedName>
        <fullName evidence="6">Rieske domain-containing protein</fullName>
    </recommendedName>
</protein>
<dbReference type="SUPFAM" id="SSF50022">
    <property type="entry name" value="ISP domain"/>
    <property type="match status" value="1"/>
</dbReference>
<comment type="caution">
    <text evidence="7">The sequence shown here is derived from an EMBL/GenBank/DDBJ whole genome shotgun (WGS) entry which is preliminary data.</text>
</comment>
<dbReference type="PROSITE" id="PS51296">
    <property type="entry name" value="RIESKE"/>
    <property type="match status" value="1"/>
</dbReference>
<evidence type="ECO:0000259" key="6">
    <source>
        <dbReference type="PROSITE" id="PS51296"/>
    </source>
</evidence>
<dbReference type="Gene3D" id="2.102.10.10">
    <property type="entry name" value="Rieske [2Fe-2S] iron-sulphur domain"/>
    <property type="match status" value="1"/>
</dbReference>
<keyword evidence="4" id="KW-0411">Iron-sulfur</keyword>
<keyword evidence="1" id="KW-0001">2Fe-2S</keyword>
<keyword evidence="2" id="KW-0479">Metal-binding</keyword>
<sequence length="167" mass="17370">MKRHEFLKSIGFRGAALMAVLTACTKAEDSVLPALTISPTSAGTGSSTDTGTGTTNPSTGTDLSTITNRLLTIDLSSSTATNLNKVGGYITQSGIVVAQASTGVFVAATQTCSHEPKKRVIFNVNEYYCTDHGARFTLTGVGKNSFGSKGLTVYKTATDGKTLVVYS</sequence>
<dbReference type="InterPro" id="IPR036922">
    <property type="entry name" value="Rieske_2Fe-2S_sf"/>
</dbReference>
<accession>A0ABU5SJB5</accession>
<feature type="domain" description="Rieske" evidence="6">
    <location>
        <begin position="72"/>
        <end position="165"/>
    </location>
</feature>
<evidence type="ECO:0000256" key="3">
    <source>
        <dbReference type="ARBA" id="ARBA00023004"/>
    </source>
</evidence>